<name>A0ABQ5GVX3_9ASTR</name>
<feature type="compositionally biased region" description="Polar residues" evidence="1">
    <location>
        <begin position="85"/>
        <end position="99"/>
    </location>
</feature>
<proteinExistence type="predicted"/>
<organism evidence="2 3">
    <name type="scientific">Tanacetum coccineum</name>
    <dbReference type="NCBI Taxonomy" id="301880"/>
    <lineage>
        <taxon>Eukaryota</taxon>
        <taxon>Viridiplantae</taxon>
        <taxon>Streptophyta</taxon>
        <taxon>Embryophyta</taxon>
        <taxon>Tracheophyta</taxon>
        <taxon>Spermatophyta</taxon>
        <taxon>Magnoliopsida</taxon>
        <taxon>eudicotyledons</taxon>
        <taxon>Gunneridae</taxon>
        <taxon>Pentapetalae</taxon>
        <taxon>asterids</taxon>
        <taxon>campanulids</taxon>
        <taxon>Asterales</taxon>
        <taxon>Asteraceae</taxon>
        <taxon>Asteroideae</taxon>
        <taxon>Anthemideae</taxon>
        <taxon>Anthemidinae</taxon>
        <taxon>Tanacetum</taxon>
    </lineage>
</organism>
<dbReference type="Proteomes" id="UP001151760">
    <property type="component" value="Unassembled WGS sequence"/>
</dbReference>
<evidence type="ECO:0000313" key="3">
    <source>
        <dbReference type="Proteomes" id="UP001151760"/>
    </source>
</evidence>
<comment type="caution">
    <text evidence="2">The sequence shown here is derived from an EMBL/GenBank/DDBJ whole genome shotgun (WGS) entry which is preliminary data.</text>
</comment>
<gene>
    <name evidence="2" type="ORF">Tco_1053587</name>
</gene>
<evidence type="ECO:0000313" key="2">
    <source>
        <dbReference type="EMBL" id="GJT79245.1"/>
    </source>
</evidence>
<dbReference type="EMBL" id="BQNB010018881">
    <property type="protein sequence ID" value="GJT79245.1"/>
    <property type="molecule type" value="Genomic_DNA"/>
</dbReference>
<reference evidence="2" key="1">
    <citation type="journal article" date="2022" name="Int. J. Mol. Sci.">
        <title>Draft Genome of Tanacetum Coccineum: Genomic Comparison of Closely Related Tanacetum-Family Plants.</title>
        <authorList>
            <person name="Yamashiro T."/>
            <person name="Shiraishi A."/>
            <person name="Nakayama K."/>
            <person name="Satake H."/>
        </authorList>
    </citation>
    <scope>NUCLEOTIDE SEQUENCE</scope>
</reference>
<protein>
    <submittedName>
        <fullName evidence="2">Uncharacterized protein</fullName>
    </submittedName>
</protein>
<keyword evidence="3" id="KW-1185">Reference proteome</keyword>
<accession>A0ABQ5GVX3</accession>
<feature type="region of interest" description="Disordered" evidence="1">
    <location>
        <begin position="52"/>
        <end position="99"/>
    </location>
</feature>
<sequence length="99" mass="11391">MNQEHFNQMDLLQLEQQYQFHNFGAPAWDVLKDHHKWRGAKVVVPGRRIRTDDDIEESNELFQNDTIPRPPGKLSPSKSQRSDSTKSAGSLSSRETSLK</sequence>
<evidence type="ECO:0000256" key="1">
    <source>
        <dbReference type="SAM" id="MobiDB-lite"/>
    </source>
</evidence>
<reference evidence="2" key="2">
    <citation type="submission" date="2022-01" db="EMBL/GenBank/DDBJ databases">
        <authorList>
            <person name="Yamashiro T."/>
            <person name="Shiraishi A."/>
            <person name="Satake H."/>
            <person name="Nakayama K."/>
        </authorList>
    </citation>
    <scope>NUCLEOTIDE SEQUENCE</scope>
</reference>